<dbReference type="GO" id="GO:0016887">
    <property type="term" value="F:ATP hydrolysis activity"/>
    <property type="evidence" value="ECO:0007669"/>
    <property type="project" value="InterPro"/>
</dbReference>
<dbReference type="eggNOG" id="COG1131">
    <property type="taxonomic scope" value="Bacteria"/>
</dbReference>
<gene>
    <name evidence="6" type="ORF">SSYRP_v1c06920</name>
</gene>
<dbReference type="InterPro" id="IPR027417">
    <property type="entry name" value="P-loop_NTPase"/>
</dbReference>
<sequence length="227" mass="25828">MHKKVKDLVIIKDLSLDIMKGEKIAILGANGSGKTTLIEIIAGITKPSSGTAKVHTQGSKMKRLGLQFQEGYWPKGVTPKIIINYYTNKKDRNSAWLKKLIEIFEVEPYLKKDLNNLSGGEKQRFNAMLAVINQPEIIILDELITGLDLKMQMKLIAFFKTYLKEHPDKTLILVSHHPEEVEEVCERIILLEKGTLIVDAPLTEIKQKYGSVRNFMEQYYQEMGVVV</sequence>
<dbReference type="AlphaFoldDB" id="R4U495"/>
<evidence type="ECO:0000313" key="7">
    <source>
        <dbReference type="Proteomes" id="UP000013963"/>
    </source>
</evidence>
<dbReference type="SMART" id="SM00382">
    <property type="entry name" value="AAA"/>
    <property type="match status" value="1"/>
</dbReference>
<dbReference type="HOGENOM" id="CLU_000604_1_2_14"/>
<organism evidence="6 7">
    <name type="scientific">Spiroplasma syrphidicola EA-1</name>
    <dbReference type="NCBI Taxonomy" id="1276229"/>
    <lineage>
        <taxon>Bacteria</taxon>
        <taxon>Bacillati</taxon>
        <taxon>Mycoplasmatota</taxon>
        <taxon>Mollicutes</taxon>
        <taxon>Entomoplasmatales</taxon>
        <taxon>Spiroplasmataceae</taxon>
        <taxon>Spiroplasma</taxon>
    </lineage>
</organism>
<proteinExistence type="inferred from homology"/>
<dbReference type="EMBL" id="CP005078">
    <property type="protein sequence ID" value="AGM26282.1"/>
    <property type="molecule type" value="Genomic_DNA"/>
</dbReference>
<dbReference type="Pfam" id="PF00005">
    <property type="entry name" value="ABC_tran"/>
    <property type="match status" value="1"/>
</dbReference>
<keyword evidence="7" id="KW-1185">Reference proteome</keyword>
<evidence type="ECO:0000313" key="6">
    <source>
        <dbReference type="EMBL" id="AGM26282.1"/>
    </source>
</evidence>
<comment type="similarity">
    <text evidence="1">Belongs to the ABC transporter superfamily.</text>
</comment>
<reference evidence="6 7" key="1">
    <citation type="journal article" date="2013" name="Genome Biol. Evol.">
        <title>Complete genomes of two dipteran-associated spiroplasmas provided insights into the origin, dynamics, and impacts of viral invasion in spiroplasma.</title>
        <authorList>
            <person name="Ku C."/>
            <person name="Lo W.S."/>
            <person name="Chen L.L."/>
            <person name="Kuo C.H."/>
        </authorList>
    </citation>
    <scope>NUCLEOTIDE SEQUENCE [LARGE SCALE GENOMIC DNA]</scope>
    <source>
        <strain evidence="6">EA-1</strain>
    </source>
</reference>
<keyword evidence="2" id="KW-0813">Transport</keyword>
<evidence type="ECO:0000256" key="2">
    <source>
        <dbReference type="ARBA" id="ARBA00022448"/>
    </source>
</evidence>
<dbReference type="Proteomes" id="UP000013963">
    <property type="component" value="Chromosome"/>
</dbReference>
<protein>
    <submittedName>
        <fullName evidence="6">ABC transporter ATP-binding protein</fullName>
    </submittedName>
</protein>
<dbReference type="InterPro" id="IPR003593">
    <property type="entry name" value="AAA+_ATPase"/>
</dbReference>
<evidence type="ECO:0000259" key="5">
    <source>
        <dbReference type="PROSITE" id="PS50893"/>
    </source>
</evidence>
<dbReference type="PROSITE" id="PS50893">
    <property type="entry name" value="ABC_TRANSPORTER_2"/>
    <property type="match status" value="1"/>
</dbReference>
<dbReference type="KEGG" id="ssyr:SSYRP_v1c06920"/>
<dbReference type="SUPFAM" id="SSF52540">
    <property type="entry name" value="P-loop containing nucleoside triphosphate hydrolases"/>
    <property type="match status" value="1"/>
</dbReference>
<feature type="domain" description="ABC transporter" evidence="5">
    <location>
        <begin position="1"/>
        <end position="218"/>
    </location>
</feature>
<dbReference type="CDD" id="cd03230">
    <property type="entry name" value="ABC_DR_subfamily_A"/>
    <property type="match status" value="1"/>
</dbReference>
<accession>R4U495</accession>
<dbReference type="PATRIC" id="fig|1276229.3.peg.687"/>
<name>R4U495_9MOLU</name>
<dbReference type="GO" id="GO:0005524">
    <property type="term" value="F:ATP binding"/>
    <property type="evidence" value="ECO:0007669"/>
    <property type="project" value="UniProtKB-KW"/>
</dbReference>
<evidence type="ECO:0000256" key="3">
    <source>
        <dbReference type="ARBA" id="ARBA00022741"/>
    </source>
</evidence>
<dbReference type="Gene3D" id="3.40.50.300">
    <property type="entry name" value="P-loop containing nucleotide triphosphate hydrolases"/>
    <property type="match status" value="1"/>
</dbReference>
<dbReference type="InterPro" id="IPR050763">
    <property type="entry name" value="ABC_transporter_ATP-binding"/>
</dbReference>
<evidence type="ECO:0000256" key="4">
    <source>
        <dbReference type="ARBA" id="ARBA00022840"/>
    </source>
</evidence>
<keyword evidence="4 6" id="KW-0067">ATP-binding</keyword>
<dbReference type="PANTHER" id="PTHR42711:SF5">
    <property type="entry name" value="ABC TRANSPORTER ATP-BINDING PROTEIN NATA"/>
    <property type="match status" value="1"/>
</dbReference>
<dbReference type="InterPro" id="IPR003439">
    <property type="entry name" value="ABC_transporter-like_ATP-bd"/>
</dbReference>
<evidence type="ECO:0000256" key="1">
    <source>
        <dbReference type="ARBA" id="ARBA00005417"/>
    </source>
</evidence>
<dbReference type="STRING" id="1276229.SSYRP_v1c06920"/>
<dbReference type="PANTHER" id="PTHR42711">
    <property type="entry name" value="ABC TRANSPORTER ATP-BINDING PROTEIN"/>
    <property type="match status" value="1"/>
</dbReference>
<keyword evidence="3" id="KW-0547">Nucleotide-binding</keyword>